<dbReference type="Pfam" id="PF02535">
    <property type="entry name" value="Zip"/>
    <property type="match status" value="1"/>
</dbReference>
<feature type="transmembrane region" description="Helical" evidence="5">
    <location>
        <begin position="260"/>
        <end position="281"/>
    </location>
</feature>
<dbReference type="EMBL" id="MU620976">
    <property type="protein sequence ID" value="KAI8575604.1"/>
    <property type="molecule type" value="Genomic_DNA"/>
</dbReference>
<accession>A0AAD5E2J1</accession>
<dbReference type="GO" id="GO:0005385">
    <property type="term" value="F:zinc ion transmembrane transporter activity"/>
    <property type="evidence" value="ECO:0007669"/>
    <property type="project" value="TreeGrafter"/>
</dbReference>
<dbReference type="InterPro" id="IPR003689">
    <property type="entry name" value="ZIP"/>
</dbReference>
<comment type="caution">
    <text evidence="6">The sequence shown here is derived from an EMBL/GenBank/DDBJ whole genome shotgun (WGS) entry which is preliminary data.</text>
</comment>
<dbReference type="AlphaFoldDB" id="A0AAD5E2J1"/>
<comment type="subcellular location">
    <subcellularLocation>
        <location evidence="1">Membrane</location>
        <topology evidence="1">Multi-pass membrane protein</topology>
    </subcellularLocation>
</comment>
<dbReference type="RefSeq" id="XP_051440608.1">
    <property type="nucleotide sequence ID" value="XM_051592270.1"/>
</dbReference>
<evidence type="ECO:0000256" key="5">
    <source>
        <dbReference type="SAM" id="Phobius"/>
    </source>
</evidence>
<feature type="transmembrane region" description="Helical" evidence="5">
    <location>
        <begin position="88"/>
        <end position="109"/>
    </location>
</feature>
<organism evidence="6 7">
    <name type="scientific">Umbelopsis ramanniana AG</name>
    <dbReference type="NCBI Taxonomy" id="1314678"/>
    <lineage>
        <taxon>Eukaryota</taxon>
        <taxon>Fungi</taxon>
        <taxon>Fungi incertae sedis</taxon>
        <taxon>Mucoromycota</taxon>
        <taxon>Mucoromycotina</taxon>
        <taxon>Umbelopsidomycetes</taxon>
        <taxon>Umbelopsidales</taxon>
        <taxon>Umbelopsidaceae</taxon>
        <taxon>Umbelopsis</taxon>
    </lineage>
</organism>
<dbReference type="PANTHER" id="PTHR11040">
    <property type="entry name" value="ZINC/IRON TRANSPORTER"/>
    <property type="match status" value="1"/>
</dbReference>
<keyword evidence="3 5" id="KW-1133">Transmembrane helix</keyword>
<keyword evidence="7" id="KW-1185">Reference proteome</keyword>
<evidence type="ECO:0000313" key="6">
    <source>
        <dbReference type="EMBL" id="KAI8575604.1"/>
    </source>
</evidence>
<feature type="transmembrane region" description="Helical" evidence="5">
    <location>
        <begin position="328"/>
        <end position="347"/>
    </location>
</feature>
<feature type="transmembrane region" description="Helical" evidence="5">
    <location>
        <begin position="121"/>
        <end position="138"/>
    </location>
</feature>
<evidence type="ECO:0000256" key="4">
    <source>
        <dbReference type="ARBA" id="ARBA00023136"/>
    </source>
</evidence>
<name>A0AAD5E2J1_UMBRA</name>
<evidence type="ECO:0000256" key="3">
    <source>
        <dbReference type="ARBA" id="ARBA00022989"/>
    </source>
</evidence>
<sequence>MVFRSLIGIVNGDLHGFSQKEISFSFFFSSFSFYYSHIHMLDYIVQGWIRLTISSIACVAGAAIVFFDRRRPTDDENDDSTPLTSPKFLTAFMSIAAGVLTYSSLYTLLPAAQTRLQFNPLPLFFGGVLLNFLLSRLVHAVTPKQLTKVSGESSYQPLKPSDRRRQTDVESYGATEALRQPHDQPQAENVTASGYLQIGIQTTVAMCLHKLPEGIITFVSSSDTSNVGVTVFCAISLHNFTDGLMIALPLYAATRSAWTAFSYGACMGGVSQILGGVIGVIAISNMNQKYEDIFIGVVFAIVSGMMSLIAIQGLLLQAFRLDQGRQSLIPFFFFVGILIVGLTSMLGSH</sequence>
<protein>
    <recommendedName>
        <fullName evidence="8">Zinc/iron permease</fullName>
    </recommendedName>
</protein>
<feature type="transmembrane region" description="Helical" evidence="5">
    <location>
        <begin position="293"/>
        <end position="316"/>
    </location>
</feature>
<reference evidence="6" key="1">
    <citation type="submission" date="2021-06" db="EMBL/GenBank/DDBJ databases">
        <authorList>
            <consortium name="DOE Joint Genome Institute"/>
            <person name="Mondo S.J."/>
            <person name="Amses K.R."/>
            <person name="Simmons D.R."/>
            <person name="Longcore J.E."/>
            <person name="Seto K."/>
            <person name="Alves G.H."/>
            <person name="Bonds A.E."/>
            <person name="Quandt C.A."/>
            <person name="Davis W.J."/>
            <person name="Chang Y."/>
            <person name="Letcher P.M."/>
            <person name="Powell M.J."/>
            <person name="Kuo A."/>
            <person name="Labutti K."/>
            <person name="Pangilinan J."/>
            <person name="Andreopoulos W."/>
            <person name="Tritt A."/>
            <person name="Riley R."/>
            <person name="Hundley H."/>
            <person name="Johnson J."/>
            <person name="Lipzen A."/>
            <person name="Barry K."/>
            <person name="Berbee M.L."/>
            <person name="Buchler N.E."/>
            <person name="Grigoriev I.V."/>
            <person name="Spatafora J.W."/>
            <person name="Stajich J.E."/>
            <person name="James T.Y."/>
        </authorList>
    </citation>
    <scope>NUCLEOTIDE SEQUENCE</scope>
    <source>
        <strain evidence="6">AG</strain>
    </source>
</reference>
<proteinExistence type="predicted"/>
<gene>
    <name evidence="6" type="ORF">K450DRAFT_261159</name>
</gene>
<feature type="transmembrane region" description="Helical" evidence="5">
    <location>
        <begin position="47"/>
        <end position="67"/>
    </location>
</feature>
<dbReference type="GO" id="GO:0016020">
    <property type="term" value="C:membrane"/>
    <property type="evidence" value="ECO:0007669"/>
    <property type="project" value="UniProtKB-SubCell"/>
</dbReference>
<keyword evidence="2 5" id="KW-0812">Transmembrane</keyword>
<evidence type="ECO:0000313" key="7">
    <source>
        <dbReference type="Proteomes" id="UP001206595"/>
    </source>
</evidence>
<dbReference type="Proteomes" id="UP001206595">
    <property type="component" value="Unassembled WGS sequence"/>
</dbReference>
<dbReference type="GeneID" id="75917613"/>
<keyword evidence="4 5" id="KW-0472">Membrane</keyword>
<reference evidence="6" key="2">
    <citation type="journal article" date="2022" name="Proc. Natl. Acad. Sci. U.S.A.">
        <title>Diploid-dominant life cycles characterize the early evolution of Fungi.</title>
        <authorList>
            <person name="Amses K.R."/>
            <person name="Simmons D.R."/>
            <person name="Longcore J.E."/>
            <person name="Mondo S.J."/>
            <person name="Seto K."/>
            <person name="Jeronimo G.H."/>
            <person name="Bonds A.E."/>
            <person name="Quandt C.A."/>
            <person name="Davis W.J."/>
            <person name="Chang Y."/>
            <person name="Federici B.A."/>
            <person name="Kuo A."/>
            <person name="LaButti K."/>
            <person name="Pangilinan J."/>
            <person name="Andreopoulos W."/>
            <person name="Tritt A."/>
            <person name="Riley R."/>
            <person name="Hundley H."/>
            <person name="Johnson J."/>
            <person name="Lipzen A."/>
            <person name="Barry K."/>
            <person name="Lang B.F."/>
            <person name="Cuomo C.A."/>
            <person name="Buchler N.E."/>
            <person name="Grigoriev I.V."/>
            <person name="Spatafora J.W."/>
            <person name="Stajich J.E."/>
            <person name="James T.Y."/>
        </authorList>
    </citation>
    <scope>NUCLEOTIDE SEQUENCE</scope>
    <source>
        <strain evidence="6">AG</strain>
    </source>
</reference>
<evidence type="ECO:0000256" key="2">
    <source>
        <dbReference type="ARBA" id="ARBA00022692"/>
    </source>
</evidence>
<evidence type="ECO:0000256" key="1">
    <source>
        <dbReference type="ARBA" id="ARBA00004141"/>
    </source>
</evidence>
<evidence type="ECO:0008006" key="8">
    <source>
        <dbReference type="Google" id="ProtNLM"/>
    </source>
</evidence>
<feature type="transmembrane region" description="Helical" evidence="5">
    <location>
        <begin position="21"/>
        <end position="41"/>
    </location>
</feature>
<dbReference type="PANTHER" id="PTHR11040:SF210">
    <property type="entry name" value="ZINC-REGULATED TRANSPORTER 3"/>
    <property type="match status" value="1"/>
</dbReference>